<dbReference type="OrthoDB" id="10266325at2759"/>
<name>A0A0J8QLH9_COCIT</name>
<evidence type="ECO:0000259" key="1">
    <source>
        <dbReference type="Pfam" id="PF18648"/>
    </source>
</evidence>
<protein>
    <recommendedName>
        <fullName evidence="1">Tse2 ADP-ribosyltransferase toxin domain-containing protein</fullName>
    </recommendedName>
</protein>
<feature type="domain" description="Tse2 ADP-ribosyltransferase toxin" evidence="1">
    <location>
        <begin position="15"/>
        <end position="147"/>
    </location>
</feature>
<organism evidence="2 3">
    <name type="scientific">Coccidioides immitis RMSCC 3703</name>
    <dbReference type="NCBI Taxonomy" id="454286"/>
    <lineage>
        <taxon>Eukaryota</taxon>
        <taxon>Fungi</taxon>
        <taxon>Dikarya</taxon>
        <taxon>Ascomycota</taxon>
        <taxon>Pezizomycotina</taxon>
        <taxon>Eurotiomycetes</taxon>
        <taxon>Eurotiomycetidae</taxon>
        <taxon>Onygenales</taxon>
        <taxon>Onygenaceae</taxon>
        <taxon>Coccidioides</taxon>
    </lineage>
</organism>
<dbReference type="Proteomes" id="UP000054559">
    <property type="component" value="Unassembled WGS sequence"/>
</dbReference>
<proteinExistence type="predicted"/>
<accession>A0A0J8QLH9</accession>
<sequence length="156" mass="17889">MSYNRFIQSFKKIPKDLFRLNTSTTVRLRAQPGPLRPQRSFDLLTIAGKAQPKALNPDTYEWPNGASMRPNSVTQQNLVQSFKGSTVYVYSVPAGTELPDDLILVHEFGDHYSLQAMRSRPHRTEELNAKITDFLNSKGECLTKEEWQQRYPQATE</sequence>
<evidence type="ECO:0000313" key="2">
    <source>
        <dbReference type="EMBL" id="KMU73264.1"/>
    </source>
</evidence>
<gene>
    <name evidence="2" type="ORF">CISG_09832</name>
</gene>
<dbReference type="AlphaFoldDB" id="A0A0J8QLH9"/>
<dbReference type="EMBL" id="DS268238">
    <property type="protein sequence ID" value="KMU73264.1"/>
    <property type="molecule type" value="Genomic_DNA"/>
</dbReference>
<reference evidence="3" key="1">
    <citation type="journal article" date="2010" name="Genome Res.">
        <title>Population genomic sequencing of Coccidioides fungi reveals recent hybridization and transposon control.</title>
        <authorList>
            <person name="Neafsey D.E."/>
            <person name="Barker B.M."/>
            <person name="Sharpton T.J."/>
            <person name="Stajich J.E."/>
            <person name="Park D.J."/>
            <person name="Whiston E."/>
            <person name="Hung C.-Y."/>
            <person name="McMahan C."/>
            <person name="White J."/>
            <person name="Sykes S."/>
            <person name="Heiman D."/>
            <person name="Young S."/>
            <person name="Zeng Q."/>
            <person name="Abouelleil A."/>
            <person name="Aftuck L."/>
            <person name="Bessette D."/>
            <person name="Brown A."/>
            <person name="FitzGerald M."/>
            <person name="Lui A."/>
            <person name="Macdonald J.P."/>
            <person name="Priest M."/>
            <person name="Orbach M.J."/>
            <person name="Galgiani J.N."/>
            <person name="Kirkland T.N."/>
            <person name="Cole G.T."/>
            <person name="Birren B.W."/>
            <person name="Henn M.R."/>
            <person name="Taylor J.W."/>
            <person name="Rounsley S.D."/>
        </authorList>
    </citation>
    <scope>NUCLEOTIDE SEQUENCE [LARGE SCALE GENOMIC DNA]</scope>
    <source>
        <strain evidence="3">RMSCC 3703</strain>
    </source>
</reference>
<evidence type="ECO:0000313" key="3">
    <source>
        <dbReference type="Proteomes" id="UP000054559"/>
    </source>
</evidence>
<dbReference type="Pfam" id="PF18648">
    <property type="entry name" value="ADPRTs_Tse2"/>
    <property type="match status" value="1"/>
</dbReference>
<dbReference type="InterPro" id="IPR041018">
    <property type="entry name" value="ADPRTs_Tse2"/>
</dbReference>